<reference evidence="2" key="1">
    <citation type="submission" date="2008-06" db="EMBL/GenBank/DDBJ databases">
        <authorList>
            <person name="Lorenzi H."/>
            <person name="Inman J."/>
            <person name="Miller J."/>
            <person name="Schobel S."/>
            <person name="Amedeo P."/>
            <person name="Caler E.V."/>
            <person name="da Silva J."/>
        </authorList>
    </citation>
    <scope>NUCLEOTIDE SEQUENCE [LARGE SCALE GENOMIC DNA]</scope>
    <source>
        <strain evidence="2">RN66</strain>
    </source>
</reference>
<dbReference type="RefSeq" id="XP_002139910.1">
    <property type="nucleotide sequence ID" value="XM_002139874.1"/>
</dbReference>
<dbReference type="GeneID" id="6995092"/>
<keyword evidence="3" id="KW-1185">Reference proteome</keyword>
<accession>B6AB09</accession>
<sequence>MRSLINAFILVLYIFILYNTKTNAQVRPGPYKKISMLPNSTIAQGAWGMDVDMPTLFNQPRYDLSLWSTIAFPSIMTPCSYMYPLTISVKNLNYTFDSNPIIFSCNSDGLSGSMWISTALGQISVNQTSTYYTACNIIAKYLTDSTPTMIQTSSATNFTFLLPGLVIKNAMDTISLKGISLGPLSDPNLNWLQQHFYSLEWIDVGSTLNLASQFTDMVIIPLIYEFQIPSFILPNSSVIGLTSSQHYYRDLFNLTLTRGSTRFSSYESSGNKISDNIWKLNSAYAGFHPPVTQSVQGAFIAIENNVTEQQYNSAVPFGWTNTAIGISPIKVILPSNLPSDNYTECLDNYLFYYPMNPYWNNFVNNTKKSIFNLKYILNNDTSILNTKMYSRNTIQTSLYFSKRPWLNAPEYPGQLNGTLVTYLTFSNNFLGGCYYNGTFPYFPTKENCGSKVGYCGSQIFNTSTQFNSPYYLPPMNYLSSPSPFSYFFTITSLIQFANYRHIGSIKTDINDNDRSILGYYPGNGISHSLLLATCVNYPSIAYTLPTFINPNYTLKIGSSFYQFNQKYINRNYGFYASPGSGMSCRAARFIPQASSMESVMVSWQCKRLTKPINQTWIEMALYPRIYSTSCESNSSYVSCLNELNLNNQYPGMINNASDQYITYLKGGDFNTSSSFIISQTLYTDTMAYTTPSNNWISEKVFAPPYDDYSAPQYCISPPVMPVTPTNIQQVFMIYPTIKPWDHIHNTPYSFVIPFGTEYSIRYVVSIGNLTGIDRDQQYNIQPSLYCEGVRKINGNPNLNTISVNDIINQGNEIVLVTQYPSILVSKFSNCLHTFIISNETTTTTVSYETIAQYTPKAKPGIYVSVEFGAVDYPPTIGRLTLLPPNSFSNIGDAIYLILDNVVFSNPEQDDAFPSSGIIASSSQVISNNSTVLFLGDSLNQLPSSIRLPAITNEWYVYVRVQTVSNSGCYIPCKPPIGGRVYSHWCTSDLTLLSAFPCPFGVVKMALTENISDIENIIAVVTHQLAYTSIIEVLHMTSALFHLPTNISQVWNTYFDQIYTVSIEQQTIPYSYDYAGSKLITLDIIRQILETAYNNPELDIDTIRPFKSLMNITLNAECTNNPGTSNLILDIVDLLIATNGWGIILNNYVFTNIIVKLIESVGNRFSFWSSSSNSYTWKGSKSNLILSIITIDQFLANKPTKINNLVVGNFALNKISSLFPTESIYFDAYPQEYEIESLYNASLNCPNYTATILSVNYPTSAISSTILYNSKQNLNIPTSIGFSTLYLCSIDYYSNNFPTVTFTLPLSFEIPVNASNLLCASEINGKWNTSLCSTTISPFNQEAYQFAIECSCNSISPYSLIGNVVISSEYNGNNNNNTLPGPIPIKIPPMANPWSGFSGSLHSLGITKQMAMEVINSSYAGFLYIDNKVRTSHIPETAISSLDGNSGLAGLYTETGRSQTSNNVSVTWGINAGEAWYKDDSTQGGDANIETFLSWEPSNTSNNPRFLRRDIG</sequence>
<dbReference type="Proteomes" id="UP000001460">
    <property type="component" value="Unassembled WGS sequence"/>
</dbReference>
<feature type="signal peptide" evidence="1">
    <location>
        <begin position="1"/>
        <end position="24"/>
    </location>
</feature>
<dbReference type="OrthoDB" id="337940at2759"/>
<feature type="chain" id="PRO_5002842284" evidence="1">
    <location>
        <begin position="25"/>
        <end position="1511"/>
    </location>
</feature>
<dbReference type="EMBL" id="DS989727">
    <property type="protein sequence ID" value="EEA05561.1"/>
    <property type="molecule type" value="Genomic_DNA"/>
</dbReference>
<name>B6AB09_CRYMR</name>
<keyword evidence="1" id="KW-0732">Signal</keyword>
<evidence type="ECO:0000256" key="1">
    <source>
        <dbReference type="SAM" id="SignalP"/>
    </source>
</evidence>
<evidence type="ECO:0000313" key="2">
    <source>
        <dbReference type="EMBL" id="EEA05561.1"/>
    </source>
</evidence>
<proteinExistence type="predicted"/>
<gene>
    <name evidence="2" type="ORF">CMU_025680</name>
</gene>
<organism evidence="2 3">
    <name type="scientific">Cryptosporidium muris (strain RN66)</name>
    <dbReference type="NCBI Taxonomy" id="441375"/>
    <lineage>
        <taxon>Eukaryota</taxon>
        <taxon>Sar</taxon>
        <taxon>Alveolata</taxon>
        <taxon>Apicomplexa</taxon>
        <taxon>Conoidasida</taxon>
        <taxon>Coccidia</taxon>
        <taxon>Eucoccidiorida</taxon>
        <taxon>Eimeriorina</taxon>
        <taxon>Cryptosporidiidae</taxon>
        <taxon>Cryptosporidium</taxon>
    </lineage>
</organism>
<evidence type="ECO:0000313" key="3">
    <source>
        <dbReference type="Proteomes" id="UP000001460"/>
    </source>
</evidence>
<dbReference type="VEuPathDB" id="CryptoDB:CMU_025680"/>
<protein>
    <submittedName>
        <fullName evidence="2">Uncharacterized protein</fullName>
    </submittedName>
</protein>
<dbReference type="OMA" id="TWIEMAL"/>